<proteinExistence type="predicted"/>
<sequence length="102" mass="11737">MRRSGTWREYNFINQTCVPYPIEGLGYIRRQLRCRSVSKPPRHTLLSGGLAVDKNGGRKPNCSSMIRPFPRRSYNDDPTILLTRVSTVSYCAVDRCRIKHPP</sequence>
<keyword evidence="2" id="KW-1185">Reference proteome</keyword>
<dbReference type="EMBL" id="BGZK01000379">
    <property type="protein sequence ID" value="GBP40298.1"/>
    <property type="molecule type" value="Genomic_DNA"/>
</dbReference>
<evidence type="ECO:0000313" key="1">
    <source>
        <dbReference type="EMBL" id="GBP40298.1"/>
    </source>
</evidence>
<dbReference type="AlphaFoldDB" id="A0A4C1VMF2"/>
<dbReference type="Proteomes" id="UP000299102">
    <property type="component" value="Unassembled WGS sequence"/>
</dbReference>
<organism evidence="1 2">
    <name type="scientific">Eumeta variegata</name>
    <name type="common">Bagworm moth</name>
    <name type="synonym">Eumeta japonica</name>
    <dbReference type="NCBI Taxonomy" id="151549"/>
    <lineage>
        <taxon>Eukaryota</taxon>
        <taxon>Metazoa</taxon>
        <taxon>Ecdysozoa</taxon>
        <taxon>Arthropoda</taxon>
        <taxon>Hexapoda</taxon>
        <taxon>Insecta</taxon>
        <taxon>Pterygota</taxon>
        <taxon>Neoptera</taxon>
        <taxon>Endopterygota</taxon>
        <taxon>Lepidoptera</taxon>
        <taxon>Glossata</taxon>
        <taxon>Ditrysia</taxon>
        <taxon>Tineoidea</taxon>
        <taxon>Psychidae</taxon>
        <taxon>Oiketicinae</taxon>
        <taxon>Eumeta</taxon>
    </lineage>
</organism>
<name>A0A4C1VMF2_EUMVA</name>
<gene>
    <name evidence="1" type="ORF">EVAR_83988_1</name>
</gene>
<evidence type="ECO:0000313" key="2">
    <source>
        <dbReference type="Proteomes" id="UP000299102"/>
    </source>
</evidence>
<protein>
    <submittedName>
        <fullName evidence="1">Uncharacterized protein</fullName>
    </submittedName>
</protein>
<accession>A0A4C1VMF2</accession>
<reference evidence="1 2" key="1">
    <citation type="journal article" date="2019" name="Commun. Biol.">
        <title>The bagworm genome reveals a unique fibroin gene that provides high tensile strength.</title>
        <authorList>
            <person name="Kono N."/>
            <person name="Nakamura H."/>
            <person name="Ohtoshi R."/>
            <person name="Tomita M."/>
            <person name="Numata K."/>
            <person name="Arakawa K."/>
        </authorList>
    </citation>
    <scope>NUCLEOTIDE SEQUENCE [LARGE SCALE GENOMIC DNA]</scope>
</reference>
<comment type="caution">
    <text evidence="1">The sequence shown here is derived from an EMBL/GenBank/DDBJ whole genome shotgun (WGS) entry which is preliminary data.</text>
</comment>